<proteinExistence type="predicted"/>
<reference evidence="3" key="1">
    <citation type="submission" date="2016-04" db="EMBL/GenBank/DDBJ databases">
        <title>Cephalotus genome sequencing.</title>
        <authorList>
            <person name="Fukushima K."/>
            <person name="Hasebe M."/>
            <person name="Fang X."/>
        </authorList>
    </citation>
    <scope>NUCLEOTIDE SEQUENCE [LARGE SCALE GENOMIC DNA]</scope>
    <source>
        <strain evidence="3">cv. St1</strain>
    </source>
</reference>
<protein>
    <recommendedName>
        <fullName evidence="4">UBN2_3 domain-containing protein</fullName>
    </recommendedName>
</protein>
<feature type="region of interest" description="Disordered" evidence="1">
    <location>
        <begin position="78"/>
        <end position="110"/>
    </location>
</feature>
<gene>
    <name evidence="2" type="ORF">CFOL_v3_09680</name>
</gene>
<comment type="caution">
    <text evidence="2">The sequence shown here is derived from an EMBL/GenBank/DDBJ whole genome shotgun (WGS) entry which is preliminary data.</text>
</comment>
<dbReference type="PANTHER" id="PTHR34222">
    <property type="entry name" value="GAG_PRE-INTEGRS DOMAIN-CONTAINING PROTEIN"/>
    <property type="match status" value="1"/>
</dbReference>
<keyword evidence="3" id="KW-1185">Reference proteome</keyword>
<dbReference type="AlphaFoldDB" id="A0A1Q3BDT6"/>
<evidence type="ECO:0000313" key="3">
    <source>
        <dbReference type="Proteomes" id="UP000187406"/>
    </source>
</evidence>
<name>A0A1Q3BDT6_CEPFO</name>
<dbReference type="PANTHER" id="PTHR34222:SF100">
    <property type="entry name" value="CCHC-TYPE DOMAIN-CONTAINING PROTEIN"/>
    <property type="match status" value="1"/>
</dbReference>
<dbReference type="EMBL" id="BDDD01000459">
    <property type="protein sequence ID" value="GAV66170.1"/>
    <property type="molecule type" value="Genomic_DNA"/>
</dbReference>
<sequence>MTVDTYFAKLSTIWHELDVYEDLYEGLDATTVTKLQTKEERNRVYQFLMGLNSEFDVVVQTTLQKEPFPSIKEAFSAVNQESGRKDEKQSPIIERSALVSSNAAPRNSERPVVKCDHCGKLYHTKETCWKIIGRPPGPNPTGPNKYKGKGRPQAHEAQIMGVFAKDSVGTGGLTGSTRKEEIQQIVREMMGSTSSSHIASTAATHSAPPTQQFSGISISSNSWVINSGATDHMIGSSGQF</sequence>
<accession>A0A1Q3BDT6</accession>
<dbReference type="Proteomes" id="UP000187406">
    <property type="component" value="Unassembled WGS sequence"/>
</dbReference>
<organism evidence="2 3">
    <name type="scientific">Cephalotus follicularis</name>
    <name type="common">Albany pitcher plant</name>
    <dbReference type="NCBI Taxonomy" id="3775"/>
    <lineage>
        <taxon>Eukaryota</taxon>
        <taxon>Viridiplantae</taxon>
        <taxon>Streptophyta</taxon>
        <taxon>Embryophyta</taxon>
        <taxon>Tracheophyta</taxon>
        <taxon>Spermatophyta</taxon>
        <taxon>Magnoliopsida</taxon>
        <taxon>eudicotyledons</taxon>
        <taxon>Gunneridae</taxon>
        <taxon>Pentapetalae</taxon>
        <taxon>rosids</taxon>
        <taxon>fabids</taxon>
        <taxon>Oxalidales</taxon>
        <taxon>Cephalotaceae</taxon>
        <taxon>Cephalotus</taxon>
    </lineage>
</organism>
<dbReference type="InParanoid" id="A0A1Q3BDT6"/>
<evidence type="ECO:0000256" key="1">
    <source>
        <dbReference type="SAM" id="MobiDB-lite"/>
    </source>
</evidence>
<feature type="region of interest" description="Disordered" evidence="1">
    <location>
        <begin position="193"/>
        <end position="214"/>
    </location>
</feature>
<evidence type="ECO:0008006" key="4">
    <source>
        <dbReference type="Google" id="ProtNLM"/>
    </source>
</evidence>
<evidence type="ECO:0000313" key="2">
    <source>
        <dbReference type="EMBL" id="GAV66170.1"/>
    </source>
</evidence>